<dbReference type="Proteomes" id="UP000242351">
    <property type="component" value="Unassembled WGS sequence"/>
</dbReference>
<evidence type="ECO:0000313" key="3">
    <source>
        <dbReference type="Proteomes" id="UP000242351"/>
    </source>
</evidence>
<organism evidence="2 3">
    <name type="scientific">Acinetobacter pseudolwoffii</name>
    <dbReference type="NCBI Taxonomy" id="2053287"/>
    <lineage>
        <taxon>Bacteria</taxon>
        <taxon>Pseudomonadati</taxon>
        <taxon>Pseudomonadota</taxon>
        <taxon>Gammaproteobacteria</taxon>
        <taxon>Moraxellales</taxon>
        <taxon>Moraxellaceae</taxon>
        <taxon>Acinetobacter</taxon>
    </lineage>
</organism>
<sequence length="83" mass="8477">MNFIKLLSLAAMVLMTGCSSMVITYDATGQVIGSCKATRGLLSTASAHCGGSGNAMGVNYNSVDAKTGLLPALPSQNQINLKP</sequence>
<keyword evidence="1" id="KW-0732">Signal</keyword>
<gene>
    <name evidence="2" type="ORF">CU320_08240</name>
</gene>
<proteinExistence type="predicted"/>
<dbReference type="AlphaFoldDB" id="A0A2H9UL42"/>
<protein>
    <submittedName>
        <fullName evidence="2">Uncharacterized protein</fullName>
    </submittedName>
</protein>
<feature type="chain" id="PRO_5014169201" evidence="1">
    <location>
        <begin position="22"/>
        <end position="83"/>
    </location>
</feature>
<name>A0A2H9UL42_9GAMM</name>
<feature type="signal peptide" evidence="1">
    <location>
        <begin position="1"/>
        <end position="21"/>
    </location>
</feature>
<accession>A0A2H9UL42</accession>
<reference evidence="2 3" key="2">
    <citation type="submission" date="2017-12" db="EMBL/GenBank/DDBJ databases">
        <title>Revising the taxonomy of the Acinetobacter lwoffii group: the description of Acinetobacter pseudolwoffii sp. nov. and emended description of Acinetobacter lwoffii.</title>
        <authorList>
            <person name="Nemec A."/>
        </authorList>
    </citation>
    <scope>NUCLEOTIDE SEQUENCE [LARGE SCALE GENOMIC DNA]</scope>
    <source>
        <strain evidence="2 3">ANC 5347</strain>
    </source>
</reference>
<dbReference type="RefSeq" id="WP_005097487.1">
    <property type="nucleotide sequence ID" value="NZ_CP183899.1"/>
</dbReference>
<dbReference type="EMBL" id="PGOZ01000009">
    <property type="protein sequence ID" value="PJI32414.1"/>
    <property type="molecule type" value="Genomic_DNA"/>
</dbReference>
<dbReference type="PROSITE" id="PS51257">
    <property type="entry name" value="PROKAR_LIPOPROTEIN"/>
    <property type="match status" value="1"/>
</dbReference>
<reference evidence="2 3" key="1">
    <citation type="submission" date="2017-11" db="EMBL/GenBank/DDBJ databases">
        <authorList>
            <person name="Han C.G."/>
        </authorList>
    </citation>
    <scope>NUCLEOTIDE SEQUENCE [LARGE SCALE GENOMIC DNA]</scope>
    <source>
        <strain evidence="2 3">ANC 5347</strain>
    </source>
</reference>
<evidence type="ECO:0000313" key="2">
    <source>
        <dbReference type="EMBL" id="PJI32414.1"/>
    </source>
</evidence>
<evidence type="ECO:0000256" key="1">
    <source>
        <dbReference type="SAM" id="SignalP"/>
    </source>
</evidence>
<comment type="caution">
    <text evidence="2">The sequence shown here is derived from an EMBL/GenBank/DDBJ whole genome shotgun (WGS) entry which is preliminary data.</text>
</comment>